<dbReference type="RefSeq" id="WP_377319768.1">
    <property type="nucleotide sequence ID" value="NZ_JBHSNF010000002.1"/>
</dbReference>
<feature type="chain" id="PRO_5045771186" description="DUF992 domain-containing protein" evidence="1">
    <location>
        <begin position="28"/>
        <end position="159"/>
    </location>
</feature>
<reference evidence="3" key="1">
    <citation type="journal article" date="2019" name="Int. J. Syst. Evol. Microbiol.">
        <title>The Global Catalogue of Microorganisms (GCM) 10K type strain sequencing project: providing services to taxonomists for standard genome sequencing and annotation.</title>
        <authorList>
            <consortium name="The Broad Institute Genomics Platform"/>
            <consortium name="The Broad Institute Genome Sequencing Center for Infectious Disease"/>
            <person name="Wu L."/>
            <person name="Ma J."/>
        </authorList>
    </citation>
    <scope>NUCLEOTIDE SEQUENCE [LARGE SCALE GENOMIC DNA]</scope>
    <source>
        <strain evidence="3">CGMCC 1.16619</strain>
    </source>
</reference>
<evidence type="ECO:0000313" key="2">
    <source>
        <dbReference type="EMBL" id="MFC5526227.1"/>
    </source>
</evidence>
<organism evidence="2 3">
    <name type="scientific">Rhodanobacter ginsengisoli</name>
    <dbReference type="NCBI Taxonomy" id="418646"/>
    <lineage>
        <taxon>Bacteria</taxon>
        <taxon>Pseudomonadati</taxon>
        <taxon>Pseudomonadota</taxon>
        <taxon>Gammaproteobacteria</taxon>
        <taxon>Lysobacterales</taxon>
        <taxon>Rhodanobacteraceae</taxon>
        <taxon>Rhodanobacter</taxon>
    </lineage>
</organism>
<name>A0ABW0QRQ3_9GAMM</name>
<feature type="signal peptide" evidence="1">
    <location>
        <begin position="1"/>
        <end position="27"/>
    </location>
</feature>
<sequence>MSTRYPGTLCIASLLLYATVMPSAARADTDACTVLTAAQVGSAIGGSVTAGTHVTPTFVRTCTWNASGSSSVKFVTLYLQTAAAYDGGKRMAAEMAVAGAGVKPASGGDDAYYFVAGNQVGLLVKKGSASFKVTVYATIPLEQKEAMELTLAKEALAKL</sequence>
<protein>
    <recommendedName>
        <fullName evidence="4">DUF992 domain-containing protein</fullName>
    </recommendedName>
</protein>
<evidence type="ECO:0000256" key="1">
    <source>
        <dbReference type="SAM" id="SignalP"/>
    </source>
</evidence>
<evidence type="ECO:0008006" key="4">
    <source>
        <dbReference type="Google" id="ProtNLM"/>
    </source>
</evidence>
<accession>A0ABW0QRQ3</accession>
<proteinExistence type="predicted"/>
<dbReference type="EMBL" id="JBHSNF010000002">
    <property type="protein sequence ID" value="MFC5526227.1"/>
    <property type="molecule type" value="Genomic_DNA"/>
</dbReference>
<dbReference type="Proteomes" id="UP001596114">
    <property type="component" value="Unassembled WGS sequence"/>
</dbReference>
<comment type="caution">
    <text evidence="2">The sequence shown here is derived from an EMBL/GenBank/DDBJ whole genome shotgun (WGS) entry which is preliminary data.</text>
</comment>
<keyword evidence="3" id="KW-1185">Reference proteome</keyword>
<gene>
    <name evidence="2" type="ORF">ACFPPA_10780</name>
</gene>
<keyword evidence="1" id="KW-0732">Signal</keyword>
<evidence type="ECO:0000313" key="3">
    <source>
        <dbReference type="Proteomes" id="UP001596114"/>
    </source>
</evidence>